<dbReference type="InterPro" id="IPR003226">
    <property type="entry name" value="MYG1_exonuclease"/>
</dbReference>
<reference evidence="2" key="1">
    <citation type="submission" date="2021-10" db="EMBL/GenBank/DDBJ databases">
        <title>Tropical sea cucumber genome reveals ecological adaptation and Cuvierian tubules defense mechanism.</title>
        <authorList>
            <person name="Chen T."/>
        </authorList>
    </citation>
    <scope>NUCLEOTIDE SEQUENCE</scope>
    <source>
        <strain evidence="2">Nanhai2018</strain>
        <tissue evidence="2">Muscle</tissue>
    </source>
</reference>
<dbReference type="Pfam" id="PF03690">
    <property type="entry name" value="MYG1_exonuc"/>
    <property type="match status" value="1"/>
</dbReference>
<dbReference type="GO" id="GO:0005737">
    <property type="term" value="C:cytoplasm"/>
    <property type="evidence" value="ECO:0007669"/>
    <property type="project" value="TreeGrafter"/>
</dbReference>
<protein>
    <submittedName>
        <fullName evidence="2">UPF0160 protein MYG1, mitochondrial</fullName>
    </submittedName>
</protein>
<accession>A0A9Q1CPG1</accession>
<dbReference type="PANTHER" id="PTHR11215">
    <property type="entry name" value="METAL DEPENDENT HYDROLASE - RELATED"/>
    <property type="match status" value="1"/>
</dbReference>
<evidence type="ECO:0000313" key="3">
    <source>
        <dbReference type="Proteomes" id="UP001152320"/>
    </source>
</evidence>
<comment type="caution">
    <text evidence="2">The sequence shown here is derived from an EMBL/GenBank/DDBJ whole genome shotgun (WGS) entry which is preliminary data.</text>
</comment>
<dbReference type="AlphaFoldDB" id="A0A9Q1CPG1"/>
<evidence type="ECO:0000313" key="2">
    <source>
        <dbReference type="EMBL" id="KAJ8048139.1"/>
    </source>
</evidence>
<dbReference type="GO" id="GO:0005634">
    <property type="term" value="C:nucleus"/>
    <property type="evidence" value="ECO:0007669"/>
    <property type="project" value="TreeGrafter"/>
</dbReference>
<dbReference type="EMBL" id="JAIZAY010000001">
    <property type="protein sequence ID" value="KAJ8048139.1"/>
    <property type="molecule type" value="Genomic_DNA"/>
</dbReference>
<comment type="similarity">
    <text evidence="1">Belongs to the MYG1 family.</text>
</comment>
<organism evidence="2 3">
    <name type="scientific">Holothuria leucospilota</name>
    <name type="common">Black long sea cucumber</name>
    <name type="synonym">Mertensiothuria leucospilota</name>
    <dbReference type="NCBI Taxonomy" id="206669"/>
    <lineage>
        <taxon>Eukaryota</taxon>
        <taxon>Metazoa</taxon>
        <taxon>Echinodermata</taxon>
        <taxon>Eleutherozoa</taxon>
        <taxon>Echinozoa</taxon>
        <taxon>Holothuroidea</taxon>
        <taxon>Aspidochirotacea</taxon>
        <taxon>Aspidochirotida</taxon>
        <taxon>Holothuriidae</taxon>
        <taxon>Holothuria</taxon>
    </lineage>
</organism>
<proteinExistence type="inferred from homology"/>
<evidence type="ECO:0000256" key="1">
    <source>
        <dbReference type="ARBA" id="ARBA00010105"/>
    </source>
</evidence>
<dbReference type="PANTHER" id="PTHR11215:SF1">
    <property type="entry name" value="MYG1 EXONUCLEASE"/>
    <property type="match status" value="1"/>
</dbReference>
<name>A0A9Q1CPG1_HOLLE</name>
<sequence length="324" mass="36859">MQPLSQAGLKLFYSAVRSRVQYILVPVVTHQCKYFTMADLAGGDVNRKKLIGTHSGTFHCDEALACFMLRKLPEYSDAEIVRSRDESVLDTCDIVVDVGGEYDPSKHRYDHHQRSFTGTMNSLCPDKPWETKLSSAGLVYLHFGERVLKELMGKPVDKEKLDAIYDKERFLKAVELVGTEFVDRVMYYSNSWWPARELVEDSMKNRFEVHESGEIVIFGAGGCPWKEHLYALEKEMGVETPIKYVLYTDQANKWRVQCVSVAPHSFENRLSLPEKWRGMRNNELSEIASIPNCIFVHSSGFIGGNETKEGALQMAVKALIMNKS</sequence>
<keyword evidence="3" id="KW-1185">Reference proteome</keyword>
<gene>
    <name evidence="2" type="ORF">HOLleu_00319</name>
</gene>
<dbReference type="OrthoDB" id="10265310at2759"/>
<dbReference type="Proteomes" id="UP001152320">
    <property type="component" value="Chromosome 1"/>
</dbReference>